<dbReference type="EMBL" id="OV651817">
    <property type="protein sequence ID" value="CAH1111170.1"/>
    <property type="molecule type" value="Genomic_DNA"/>
</dbReference>
<keyword evidence="1" id="KW-0560">Oxidoreductase</keyword>
<dbReference type="SUPFAM" id="SSF48113">
    <property type="entry name" value="Heme-dependent peroxidases"/>
    <property type="match status" value="1"/>
</dbReference>
<dbReference type="OrthoDB" id="823504at2759"/>
<dbReference type="Gene3D" id="1.10.640.10">
    <property type="entry name" value="Haem peroxidase domain superfamily, animal type"/>
    <property type="match status" value="1"/>
</dbReference>
<proteinExistence type="predicted"/>
<evidence type="ECO:0000313" key="4">
    <source>
        <dbReference type="Proteomes" id="UP001153636"/>
    </source>
</evidence>
<dbReference type="AlphaFoldDB" id="A0A9P0GIN6"/>
<dbReference type="GO" id="GO:0046872">
    <property type="term" value="F:metal ion binding"/>
    <property type="evidence" value="ECO:0007669"/>
    <property type="project" value="UniProtKB-KW"/>
</dbReference>
<gene>
    <name evidence="3" type="ORF">PSYICH_LOCUS11488</name>
</gene>
<dbReference type="InterPro" id="IPR037120">
    <property type="entry name" value="Haem_peroxidase_sf_animal"/>
</dbReference>
<organism evidence="3 4">
    <name type="scientific">Psylliodes chrysocephalus</name>
    <dbReference type="NCBI Taxonomy" id="3402493"/>
    <lineage>
        <taxon>Eukaryota</taxon>
        <taxon>Metazoa</taxon>
        <taxon>Ecdysozoa</taxon>
        <taxon>Arthropoda</taxon>
        <taxon>Hexapoda</taxon>
        <taxon>Insecta</taxon>
        <taxon>Pterygota</taxon>
        <taxon>Neoptera</taxon>
        <taxon>Endopterygota</taxon>
        <taxon>Coleoptera</taxon>
        <taxon>Polyphaga</taxon>
        <taxon>Cucujiformia</taxon>
        <taxon>Chrysomeloidea</taxon>
        <taxon>Chrysomelidae</taxon>
        <taxon>Galerucinae</taxon>
        <taxon>Alticini</taxon>
        <taxon>Psylliodes</taxon>
    </lineage>
</organism>
<accession>A0A9P0GIN6</accession>
<dbReference type="InterPro" id="IPR010255">
    <property type="entry name" value="Haem_peroxidase_sf"/>
</dbReference>
<dbReference type="GO" id="GO:0004601">
    <property type="term" value="F:peroxidase activity"/>
    <property type="evidence" value="ECO:0007669"/>
    <property type="project" value="UniProtKB-KW"/>
</dbReference>
<evidence type="ECO:0008006" key="5">
    <source>
        <dbReference type="Google" id="ProtNLM"/>
    </source>
</evidence>
<dbReference type="PRINTS" id="PR00457">
    <property type="entry name" value="ANPEROXIDASE"/>
</dbReference>
<dbReference type="InterPro" id="IPR019791">
    <property type="entry name" value="Haem_peroxidase_animal"/>
</dbReference>
<dbReference type="GO" id="GO:0020037">
    <property type="term" value="F:heme binding"/>
    <property type="evidence" value="ECO:0007669"/>
    <property type="project" value="InterPro"/>
</dbReference>
<keyword evidence="2" id="KW-0349">Heme</keyword>
<dbReference type="PROSITE" id="PS50292">
    <property type="entry name" value="PEROXIDASE_3"/>
    <property type="match status" value="1"/>
</dbReference>
<evidence type="ECO:0000256" key="2">
    <source>
        <dbReference type="PIRSR" id="PIRSR619791-2"/>
    </source>
</evidence>
<name>A0A9P0GIN6_9CUCU</name>
<keyword evidence="4" id="KW-1185">Reference proteome</keyword>
<reference evidence="3" key="1">
    <citation type="submission" date="2022-01" db="EMBL/GenBank/DDBJ databases">
        <authorList>
            <person name="King R."/>
        </authorList>
    </citation>
    <scope>NUCLEOTIDE SEQUENCE</scope>
</reference>
<dbReference type="Pfam" id="PF03098">
    <property type="entry name" value="An_peroxidase"/>
    <property type="match status" value="1"/>
</dbReference>
<keyword evidence="2" id="KW-0479">Metal-binding</keyword>
<feature type="binding site" description="axial binding residue" evidence="2">
    <location>
        <position position="225"/>
    </location>
    <ligand>
        <name>heme b</name>
        <dbReference type="ChEBI" id="CHEBI:60344"/>
    </ligand>
    <ligandPart>
        <name>Fe</name>
        <dbReference type="ChEBI" id="CHEBI:18248"/>
    </ligandPart>
</feature>
<keyword evidence="1" id="KW-0575">Peroxidase</keyword>
<dbReference type="PANTHER" id="PTHR11475:SF86">
    <property type="entry name" value="PEROXIDASE"/>
    <property type="match status" value="1"/>
</dbReference>
<evidence type="ECO:0000256" key="1">
    <source>
        <dbReference type="ARBA" id="ARBA00022559"/>
    </source>
</evidence>
<dbReference type="PANTHER" id="PTHR11475">
    <property type="entry name" value="OXIDASE/PEROXIDASE"/>
    <property type="match status" value="1"/>
</dbReference>
<dbReference type="Proteomes" id="UP001153636">
    <property type="component" value="Chromosome 5"/>
</dbReference>
<keyword evidence="2" id="KW-0408">Iron</keyword>
<sequence>MTKLPNTPANCFNVDVSSVDPYYSQYNVTCIPVISTKTTLELGCTAKVPKSYADQISGVTAALDLSATYDISTEKCNGLRSFVNGKLLTRNSMFLPISLQGCAIPANTDDFCYKTGDFRGNQNLDLTMNQIIWVLFHNWCCDRMVEINPHWNDEKIFQECRKFNIASNQYIAYNEVFSTIVGYKAMYDRNLLYPYSSLDGRSKYDPHCELNALNEFSNGAFRVLHAIIVACLKMANENRKGMGHLRLTEHMTNPSVLERNDTFQYLLLGAFTQRPNKVGPSFDPVVTRNLRFNISPFVFGTDLHTNDIQRGRNHGIGSYTAIRTKCGFKNAETFEDLEDLISKENIEILKSLYESVHDIDYAAAAVLENVIPPAQVGPTVICIILEELERLQKCDRYWWDNDQNHFTQLQMATIRSISLASVICTVGNVEYMQIHATKPVDPIT</sequence>
<protein>
    <recommendedName>
        <fullName evidence="5">Peroxidase</fullName>
    </recommendedName>
</protein>
<dbReference type="GO" id="GO:0006979">
    <property type="term" value="P:response to oxidative stress"/>
    <property type="evidence" value="ECO:0007669"/>
    <property type="project" value="InterPro"/>
</dbReference>
<evidence type="ECO:0000313" key="3">
    <source>
        <dbReference type="EMBL" id="CAH1111170.1"/>
    </source>
</evidence>